<gene>
    <name evidence="2" type="ORF">WMO37_04290</name>
</gene>
<dbReference type="Proteomes" id="UP001546774">
    <property type="component" value="Unassembled WGS sequence"/>
</dbReference>
<name>A0ABV1H3G7_9FIRM</name>
<protein>
    <submittedName>
        <fullName evidence="2">Uncharacterized protein</fullName>
    </submittedName>
</protein>
<feature type="transmembrane region" description="Helical" evidence="1">
    <location>
        <begin position="47"/>
        <end position="70"/>
    </location>
</feature>
<evidence type="ECO:0000313" key="3">
    <source>
        <dbReference type="Proteomes" id="UP001546774"/>
    </source>
</evidence>
<comment type="caution">
    <text evidence="2">The sequence shown here is derived from an EMBL/GenBank/DDBJ whole genome shotgun (WGS) entry which is preliminary data.</text>
</comment>
<sequence>MKLQEKGTFEYLKRKKNQNLLIMLISFAVVFAVFFAGLAVFKSRNNYCTLIATVLVLPAAKFAVAYFVLLPHKSATQAQKEAVEAAAGALTCCYDCVFSNSKSPIGTQAVVVTDNAVCALTQEEKADKTLFETSLRDFLKNEKLAANVTLYTDEKTFLNRVRGLAANFDDTDKRSMDRMEWITHAMKNMCL</sequence>
<keyword evidence="1" id="KW-0472">Membrane</keyword>
<keyword evidence="3" id="KW-1185">Reference proteome</keyword>
<evidence type="ECO:0000256" key="1">
    <source>
        <dbReference type="SAM" id="Phobius"/>
    </source>
</evidence>
<organism evidence="2 3">
    <name type="scientific">Lachnospira intestinalis</name>
    <dbReference type="NCBI Taxonomy" id="3133158"/>
    <lineage>
        <taxon>Bacteria</taxon>
        <taxon>Bacillati</taxon>
        <taxon>Bacillota</taxon>
        <taxon>Clostridia</taxon>
        <taxon>Lachnospirales</taxon>
        <taxon>Lachnospiraceae</taxon>
        <taxon>Lachnospira</taxon>
    </lineage>
</organism>
<keyword evidence="1" id="KW-1133">Transmembrane helix</keyword>
<accession>A0ABV1H3G7</accession>
<dbReference type="EMBL" id="JBBMFS010000002">
    <property type="protein sequence ID" value="MEQ2554238.1"/>
    <property type="molecule type" value="Genomic_DNA"/>
</dbReference>
<keyword evidence="1" id="KW-0812">Transmembrane</keyword>
<proteinExistence type="predicted"/>
<evidence type="ECO:0000313" key="2">
    <source>
        <dbReference type="EMBL" id="MEQ2554238.1"/>
    </source>
</evidence>
<reference evidence="2" key="1">
    <citation type="submission" date="2024-03" db="EMBL/GenBank/DDBJ databases">
        <title>Human intestinal bacterial collection.</title>
        <authorList>
            <person name="Pauvert C."/>
            <person name="Hitch T.C.A."/>
            <person name="Clavel T."/>
        </authorList>
    </citation>
    <scope>NUCLEOTIDE SEQUENCE [LARGE SCALE GENOMIC DNA]</scope>
    <source>
        <strain evidence="2">CLA-AA-H89B</strain>
    </source>
</reference>
<feature type="transmembrane region" description="Helical" evidence="1">
    <location>
        <begin position="20"/>
        <end position="41"/>
    </location>
</feature>